<feature type="repeat" description="TPR" evidence="1">
    <location>
        <begin position="507"/>
        <end position="540"/>
    </location>
</feature>
<dbReference type="InterPro" id="IPR005079">
    <property type="entry name" value="Peptidase_C45_hydrolase"/>
</dbReference>
<evidence type="ECO:0000313" key="3">
    <source>
        <dbReference type="EMBL" id="MFC3198958.1"/>
    </source>
</evidence>
<dbReference type="Pfam" id="PF03417">
    <property type="entry name" value="AAT"/>
    <property type="match status" value="1"/>
</dbReference>
<reference evidence="4" key="1">
    <citation type="journal article" date="2019" name="Int. J. Syst. Evol. Microbiol.">
        <title>The Global Catalogue of Microorganisms (GCM) 10K type strain sequencing project: providing services to taxonomists for standard genome sequencing and annotation.</title>
        <authorList>
            <consortium name="The Broad Institute Genomics Platform"/>
            <consortium name="The Broad Institute Genome Sequencing Center for Infectious Disease"/>
            <person name="Wu L."/>
            <person name="Ma J."/>
        </authorList>
    </citation>
    <scope>NUCLEOTIDE SEQUENCE [LARGE SCALE GENOMIC DNA]</scope>
    <source>
        <strain evidence="4">KCTC 52416</strain>
    </source>
</reference>
<keyword evidence="4" id="KW-1185">Reference proteome</keyword>
<evidence type="ECO:0000313" key="4">
    <source>
        <dbReference type="Proteomes" id="UP001595526"/>
    </source>
</evidence>
<dbReference type="NCBIfam" id="NF040521">
    <property type="entry name" value="C45_proenzyme"/>
    <property type="match status" value="1"/>
</dbReference>
<dbReference type="Proteomes" id="UP001595526">
    <property type="component" value="Unassembled WGS sequence"/>
</dbReference>
<dbReference type="GO" id="GO:0016746">
    <property type="term" value="F:acyltransferase activity"/>
    <property type="evidence" value="ECO:0007669"/>
    <property type="project" value="UniProtKB-KW"/>
</dbReference>
<dbReference type="PROSITE" id="PS50005">
    <property type="entry name" value="TPR"/>
    <property type="match status" value="1"/>
</dbReference>
<dbReference type="InterPro" id="IPR011990">
    <property type="entry name" value="TPR-like_helical_dom_sf"/>
</dbReference>
<dbReference type="PANTHER" id="PTHR35190">
    <property type="entry name" value="PROTEIN DCD1B"/>
    <property type="match status" value="1"/>
</dbReference>
<protein>
    <submittedName>
        <fullName evidence="3">C45 family autoproteolytic acyltransferase/hydrolase</fullName>
    </submittedName>
</protein>
<dbReference type="InterPro" id="IPR047794">
    <property type="entry name" value="C45_proenzyme-like"/>
</dbReference>
<dbReference type="InterPro" id="IPR019734">
    <property type="entry name" value="TPR_rpt"/>
</dbReference>
<name>A0ABV7JQ30_9SPHI</name>
<keyword evidence="3" id="KW-0808">Transferase</keyword>
<dbReference type="Gene3D" id="3.60.60.10">
    <property type="entry name" value="Penicillin V Acylase, Chain A"/>
    <property type="match status" value="1"/>
</dbReference>
<feature type="domain" description="Peptidase C45 hydrolase" evidence="2">
    <location>
        <begin position="191"/>
        <end position="419"/>
    </location>
</feature>
<organism evidence="3 4">
    <name type="scientific">Parapedobacter deserti</name>
    <dbReference type="NCBI Taxonomy" id="1912957"/>
    <lineage>
        <taxon>Bacteria</taxon>
        <taxon>Pseudomonadati</taxon>
        <taxon>Bacteroidota</taxon>
        <taxon>Sphingobacteriia</taxon>
        <taxon>Sphingobacteriales</taxon>
        <taxon>Sphingobacteriaceae</taxon>
        <taxon>Parapedobacter</taxon>
    </lineage>
</organism>
<gene>
    <name evidence="3" type="ORF">ACFOET_15145</name>
</gene>
<dbReference type="Gene3D" id="1.25.40.10">
    <property type="entry name" value="Tetratricopeptide repeat domain"/>
    <property type="match status" value="1"/>
</dbReference>
<sequence length="558" mass="62995">MATSFPYRFCLRFIGWSVALSVTSCAGVKHHPSVAPYNDQVGERDEPSADYYVMPYGKLRKNDLGLWELYVEGDALQRGLTNGLLTKELLFKQESAFVSQIREFVPSPFRQWLLRGFLNFFNRRLADHVPTEYQAEIYGLSQAASATFNFVAPPYPRLLYYHGAHDIGHALQDLALVGCTSFAAWGSHTADGKLLIGRNFDFYAGDAFAREKIVAFINPDEGYKHAMVTWAGMVGAVSGMNEKGLTVTINAGKSNMPYQAKTPVALLTREILQYAATIDEAIRLAERREVFVSEAIMVGSAIDSKAVLIEVSPKKFGVYEVKNSSNALVCANHFQSEPYRSDKKNLRQVAESHSQYRFDRMQELLDSTPRLNPSSAAQILRNREGIGGKQLGYGNEKAINQLLAHHAVIFQPEDRLLWVSTAPYQLGAFVAYDLNTVFSRMDTLSADGVVDETRLRIPADTFRYSAAFSDYEAYRRQKRVLEKAVAAGTPLDTEVLRSFEQLNPAFWKTGYLLGEYYLRQGQYSEALRYYRMAADNEVTTLPDRQMIQKRIKKVERKL</sequence>
<dbReference type="EMBL" id="JBHRTA010000038">
    <property type="protein sequence ID" value="MFC3198958.1"/>
    <property type="molecule type" value="Genomic_DNA"/>
</dbReference>
<dbReference type="InterPro" id="IPR047803">
    <property type="entry name" value="DCD1A/B-like"/>
</dbReference>
<evidence type="ECO:0000259" key="2">
    <source>
        <dbReference type="Pfam" id="PF03417"/>
    </source>
</evidence>
<evidence type="ECO:0000256" key="1">
    <source>
        <dbReference type="PROSITE-ProRule" id="PRU00339"/>
    </source>
</evidence>
<accession>A0ABV7JQ30</accession>
<proteinExistence type="predicted"/>
<keyword evidence="3" id="KW-0012">Acyltransferase</keyword>
<comment type="caution">
    <text evidence="3">The sequence shown here is derived from an EMBL/GenBank/DDBJ whole genome shotgun (WGS) entry which is preliminary data.</text>
</comment>
<dbReference type="SUPFAM" id="SSF48452">
    <property type="entry name" value="TPR-like"/>
    <property type="match status" value="1"/>
</dbReference>
<keyword evidence="1" id="KW-0802">TPR repeat</keyword>
<dbReference type="PANTHER" id="PTHR35190:SF2">
    <property type="entry name" value="PROTEIN DCD1B"/>
    <property type="match status" value="1"/>
</dbReference>
<dbReference type="RefSeq" id="WP_379024117.1">
    <property type="nucleotide sequence ID" value="NZ_JBHRTA010000038.1"/>
</dbReference>